<feature type="domain" description="SPOR" evidence="2">
    <location>
        <begin position="37"/>
        <end position="126"/>
    </location>
</feature>
<dbReference type="InterPro" id="IPR007730">
    <property type="entry name" value="SPOR-like_dom"/>
</dbReference>
<feature type="region of interest" description="Disordered" evidence="1">
    <location>
        <begin position="110"/>
        <end position="134"/>
    </location>
</feature>
<dbReference type="Pfam" id="PF09992">
    <property type="entry name" value="NAGPA"/>
    <property type="match status" value="1"/>
</dbReference>
<dbReference type="InterPro" id="IPR018711">
    <property type="entry name" value="NAGPA"/>
</dbReference>
<dbReference type="Gene3D" id="3.30.70.1070">
    <property type="entry name" value="Sporulation related repeat"/>
    <property type="match status" value="1"/>
</dbReference>
<dbReference type="GO" id="GO:0016798">
    <property type="term" value="F:hydrolase activity, acting on glycosyl bonds"/>
    <property type="evidence" value="ECO:0007669"/>
    <property type="project" value="UniProtKB-KW"/>
</dbReference>
<organism evidence="3 4">
    <name type="scientific">Actinomadura barringtoniae</name>
    <dbReference type="NCBI Taxonomy" id="1427535"/>
    <lineage>
        <taxon>Bacteria</taxon>
        <taxon>Bacillati</taxon>
        <taxon>Actinomycetota</taxon>
        <taxon>Actinomycetes</taxon>
        <taxon>Streptosporangiales</taxon>
        <taxon>Thermomonosporaceae</taxon>
        <taxon>Actinomadura</taxon>
    </lineage>
</organism>
<protein>
    <submittedName>
        <fullName evidence="3">Phosphodiester glycosidase family protein</fullName>
    </submittedName>
</protein>
<evidence type="ECO:0000259" key="2">
    <source>
        <dbReference type="PROSITE" id="PS51724"/>
    </source>
</evidence>
<gene>
    <name evidence="3" type="ORF">J4573_49210</name>
</gene>
<sequence length="488" mass="51481">MILRSVTVMASLTMTAPPPIALLAPGVTWTRNDFGKAPSAPWTVTVRPAFGSRATAEAHLRNLKARGLNGVMREVRTPAALDMAPRRLGYSVRVGHFRTAAKAKALAQKLSKPTKNARALNSAPEPLAADGSPTSGPWRIHILRADPGRVRITTGRSTARPETVRAMSKGALAGVNGGFFLIGSAIPGDPVGALIENGTLLSSDKGRRSALLLQGLDASVTELYARLKIRPPGEKARGTGLNALPGKNSVVAFTHEYGAALPRVPSREVLIDRDTQTVQSTWTRDRTRRGSTVPTGKILLQGTGTGAAWLAAHTPRGRTLSIYAKVTDRRTGLPVPMLPGTYAVGGNVTLVRNGRVELNAGSSSVAARPGPFYAMVMRRGPRTMAGIDAQGRILLVTVDGRSPHSAGMTLPEGAALMRRLGATDAVNLDGGGSTTMVVRGHVVNEPSDQHERKVGSAVLVTRDQAPSQRAVRMSTRPPSDLSGVPSSR</sequence>
<dbReference type="Proteomes" id="UP000669179">
    <property type="component" value="Unassembled WGS sequence"/>
</dbReference>
<feature type="region of interest" description="Disordered" evidence="1">
    <location>
        <begin position="461"/>
        <end position="488"/>
    </location>
</feature>
<accession>A0A939PLH0</accession>
<evidence type="ECO:0000313" key="3">
    <source>
        <dbReference type="EMBL" id="MBO2455142.1"/>
    </source>
</evidence>
<dbReference type="GO" id="GO:0042834">
    <property type="term" value="F:peptidoglycan binding"/>
    <property type="evidence" value="ECO:0007669"/>
    <property type="project" value="InterPro"/>
</dbReference>
<keyword evidence="4" id="KW-1185">Reference proteome</keyword>
<keyword evidence="3" id="KW-0378">Hydrolase</keyword>
<dbReference type="RefSeq" id="WP_208263363.1">
    <property type="nucleotide sequence ID" value="NZ_JAGEOJ010000032.1"/>
</dbReference>
<dbReference type="PANTHER" id="PTHR40446">
    <property type="entry name" value="N-ACETYLGLUCOSAMINE-1-PHOSPHODIESTER ALPHA-N-ACETYLGLUCOSAMINIDASE"/>
    <property type="match status" value="1"/>
</dbReference>
<dbReference type="AlphaFoldDB" id="A0A939PLH0"/>
<proteinExistence type="predicted"/>
<dbReference type="PANTHER" id="PTHR40446:SF2">
    <property type="entry name" value="N-ACETYLGLUCOSAMINE-1-PHOSPHODIESTER ALPHA-N-ACETYLGLUCOSAMINIDASE"/>
    <property type="match status" value="1"/>
</dbReference>
<name>A0A939PLH0_9ACTN</name>
<dbReference type="Pfam" id="PF05036">
    <property type="entry name" value="SPOR"/>
    <property type="match status" value="1"/>
</dbReference>
<comment type="caution">
    <text evidence="3">The sequence shown here is derived from an EMBL/GenBank/DDBJ whole genome shotgun (WGS) entry which is preliminary data.</text>
</comment>
<evidence type="ECO:0000256" key="1">
    <source>
        <dbReference type="SAM" id="MobiDB-lite"/>
    </source>
</evidence>
<dbReference type="PROSITE" id="PS51724">
    <property type="entry name" value="SPOR"/>
    <property type="match status" value="1"/>
</dbReference>
<evidence type="ECO:0000313" key="4">
    <source>
        <dbReference type="Proteomes" id="UP000669179"/>
    </source>
</evidence>
<reference evidence="3" key="1">
    <citation type="submission" date="2021-03" db="EMBL/GenBank/DDBJ databases">
        <authorList>
            <person name="Kanchanasin P."/>
            <person name="Saeng-In P."/>
            <person name="Phongsopitanun W."/>
            <person name="Yuki M."/>
            <person name="Kudo T."/>
            <person name="Ohkuma M."/>
            <person name="Tanasupawat S."/>
        </authorList>
    </citation>
    <scope>NUCLEOTIDE SEQUENCE</scope>
    <source>
        <strain evidence="3">GKU 128</strain>
    </source>
</reference>
<dbReference type="EMBL" id="JAGEOJ010000032">
    <property type="protein sequence ID" value="MBO2455142.1"/>
    <property type="molecule type" value="Genomic_DNA"/>
</dbReference>
<dbReference type="InterPro" id="IPR036680">
    <property type="entry name" value="SPOR-like_sf"/>
</dbReference>
<keyword evidence="3" id="KW-0326">Glycosidase</keyword>